<proteinExistence type="predicted"/>
<reference evidence="2 3" key="1">
    <citation type="submission" date="2022-01" db="EMBL/GenBank/DDBJ databases">
        <title>Whole genome-based taxonomy of the Shewanellaceae.</title>
        <authorList>
            <person name="Martin-Rodriguez A.J."/>
        </authorList>
    </citation>
    <scope>NUCLEOTIDE SEQUENCE [LARGE SCALE GENOMIC DNA]</scope>
    <source>
        <strain evidence="2 3">DSM 17177</strain>
    </source>
</reference>
<protein>
    <submittedName>
        <fullName evidence="2">Uncharacterized protein</fullName>
    </submittedName>
</protein>
<comment type="caution">
    <text evidence="2">The sequence shown here is derived from an EMBL/GenBank/DDBJ whole genome shotgun (WGS) entry which is preliminary data.</text>
</comment>
<organism evidence="2 3">
    <name type="scientific">Shewanella surugensis</name>
    <dbReference type="NCBI Taxonomy" id="212020"/>
    <lineage>
        <taxon>Bacteria</taxon>
        <taxon>Pseudomonadati</taxon>
        <taxon>Pseudomonadota</taxon>
        <taxon>Gammaproteobacteria</taxon>
        <taxon>Alteromonadales</taxon>
        <taxon>Shewanellaceae</taxon>
        <taxon>Shewanella</taxon>
    </lineage>
</organism>
<feature type="chain" id="PRO_5045720119" evidence="1">
    <location>
        <begin position="28"/>
        <end position="54"/>
    </location>
</feature>
<dbReference type="Proteomes" id="UP001203423">
    <property type="component" value="Unassembled WGS sequence"/>
</dbReference>
<accession>A0ABT0LIZ2</accession>
<evidence type="ECO:0000256" key="1">
    <source>
        <dbReference type="SAM" id="SignalP"/>
    </source>
</evidence>
<gene>
    <name evidence="2" type="ORF">L2764_23860</name>
</gene>
<evidence type="ECO:0000313" key="3">
    <source>
        <dbReference type="Proteomes" id="UP001203423"/>
    </source>
</evidence>
<feature type="signal peptide" evidence="1">
    <location>
        <begin position="1"/>
        <end position="27"/>
    </location>
</feature>
<dbReference type="EMBL" id="JAKIKS010000158">
    <property type="protein sequence ID" value="MCL1127425.1"/>
    <property type="molecule type" value="Genomic_DNA"/>
</dbReference>
<sequence>MKTIFSSLIKKVTLLMAAGLFCSATLAVPMTEKVSIDDMPEQCPGLPTLCHIEE</sequence>
<name>A0ABT0LIZ2_9GAMM</name>
<dbReference type="RefSeq" id="WP_248942865.1">
    <property type="nucleotide sequence ID" value="NZ_JAKIKS010000158.1"/>
</dbReference>
<keyword evidence="1" id="KW-0732">Signal</keyword>
<keyword evidence="3" id="KW-1185">Reference proteome</keyword>
<evidence type="ECO:0000313" key="2">
    <source>
        <dbReference type="EMBL" id="MCL1127425.1"/>
    </source>
</evidence>